<comment type="caution">
    <text evidence="5">The sequence shown here is derived from an EMBL/GenBank/DDBJ whole genome shotgun (WGS) entry which is preliminary data.</text>
</comment>
<keyword evidence="6" id="KW-1185">Reference proteome</keyword>
<reference evidence="5" key="1">
    <citation type="journal article" date="2020" name="Mol. Plant Microbe Interact.">
        <title>Genome Sequence of the Biocontrol Agent Coniothyrium minitans strain Conio (IMI 134523).</title>
        <authorList>
            <person name="Patel D."/>
            <person name="Shittu T.A."/>
            <person name="Baroncelli R."/>
            <person name="Muthumeenakshi S."/>
            <person name="Osborne T.H."/>
            <person name="Janganan T.K."/>
            <person name="Sreenivasaprasad S."/>
        </authorList>
    </citation>
    <scope>NUCLEOTIDE SEQUENCE</scope>
    <source>
        <strain evidence="5">Conio</strain>
    </source>
</reference>
<dbReference type="SUPFAM" id="SSF53474">
    <property type="entry name" value="alpha/beta-Hydrolases"/>
    <property type="match status" value="1"/>
</dbReference>
<dbReference type="InterPro" id="IPR029058">
    <property type="entry name" value="AB_hydrolase_fold"/>
</dbReference>
<gene>
    <name evidence="5" type="ORF">PMIN01_01458</name>
</gene>
<dbReference type="Gene3D" id="3.40.50.1820">
    <property type="entry name" value="alpha/beta hydrolase"/>
    <property type="match status" value="1"/>
</dbReference>
<dbReference type="InterPro" id="IPR013595">
    <property type="entry name" value="Pept_S33_TAP-like_C"/>
</dbReference>
<evidence type="ECO:0000313" key="6">
    <source>
        <dbReference type="Proteomes" id="UP000756921"/>
    </source>
</evidence>
<feature type="signal peptide" evidence="3">
    <location>
        <begin position="1"/>
        <end position="20"/>
    </location>
</feature>
<dbReference type="PANTHER" id="PTHR43248:SF25">
    <property type="entry name" value="AB HYDROLASE-1 DOMAIN-CONTAINING PROTEIN-RELATED"/>
    <property type="match status" value="1"/>
</dbReference>
<sequence>MSKLLKWSATLIISSSLASALPHGTNKSSESTLEWAPCKLDFPKTTTDKIAGPIDCATLQVPLDYTDLASNNNNLQLQLSRHAATKEPFKGTIIFNPGGPGGSGVEEVDTTGHIYRDEVFNRQYNIVGFDTRGTGRTIPFACDPTKGSNMTTNFTSNAHPIKNNDIIFASADMWKFLEDKVWDDGTSYTSSCKNTEGNTDSGRFLGTPFVVRDMVRIVDALDEDGKLRFWGRSYSTILGQTFAAMFPTANVRANDYYEGSWLTATSGTEKALENWLQNCIDAGPILCPGIANLTGPDTTVKDVTSKLAAIFHELEENPIIFPENYLLGQTYYWLRPGGIPLLQEAKYNIFRFLYRPDQALTYLLPVLTTILARDWDSYIITAPENATTPIISTELPWNLGTNNLHGIACSDSHFRAGKPEDMYALVSAQSKQGSFVDFFGPQFWPCAQWPYKAAEQFEGTFENISTSFPILFVNSAFDPVTPIDKAWEVATGFQGSVLLTHRGHGHGFMNHPSSCTIEAVRKYFLDGTMPEQGKECEPDEGIFDYAASLVEAGKALAYHPGPSPKRDHWRTQPLTTAAGSCNHGANIATPIFIPRRRPDYSHSTSGIYSDGHKPASWNTLPSEIQQEILAPLVKFDCPISIISLPWPSKEIFPLLLVNKRMSAQTHYLYQKHNRFSLSHDRTSTKTLRGVPRSYIHSKVLKHPKDRLCDKITNLTLRFFPESICSVSGVQD</sequence>
<dbReference type="InterPro" id="IPR051601">
    <property type="entry name" value="Serine_prot/Carboxylest_S33"/>
</dbReference>
<dbReference type="PANTHER" id="PTHR43248">
    <property type="entry name" value="2-SUCCINYL-6-HYDROXY-2,4-CYCLOHEXADIENE-1-CARBOXYLATE SYNTHASE"/>
    <property type="match status" value="1"/>
</dbReference>
<accession>A0A9P6GXE8</accession>
<feature type="domain" description="Peptidase S33 tripeptidyl aminopeptidase-like C-terminal" evidence="4">
    <location>
        <begin position="442"/>
        <end position="536"/>
    </location>
</feature>
<evidence type="ECO:0000256" key="2">
    <source>
        <dbReference type="ARBA" id="ARBA00022801"/>
    </source>
</evidence>
<name>A0A9P6GXE8_9PLEO</name>
<dbReference type="GO" id="GO:0016787">
    <property type="term" value="F:hydrolase activity"/>
    <property type="evidence" value="ECO:0007669"/>
    <property type="project" value="UniProtKB-KW"/>
</dbReference>
<evidence type="ECO:0000259" key="4">
    <source>
        <dbReference type="Pfam" id="PF08386"/>
    </source>
</evidence>
<dbReference type="AlphaFoldDB" id="A0A9P6GXE8"/>
<keyword evidence="2" id="KW-0378">Hydrolase</keyword>
<comment type="similarity">
    <text evidence="1">Belongs to the peptidase S33 family.</text>
</comment>
<dbReference type="EMBL" id="WJXW01000001">
    <property type="protein sequence ID" value="KAF9741919.1"/>
    <property type="molecule type" value="Genomic_DNA"/>
</dbReference>
<organism evidence="5 6">
    <name type="scientific">Paraphaeosphaeria minitans</name>
    <dbReference type="NCBI Taxonomy" id="565426"/>
    <lineage>
        <taxon>Eukaryota</taxon>
        <taxon>Fungi</taxon>
        <taxon>Dikarya</taxon>
        <taxon>Ascomycota</taxon>
        <taxon>Pezizomycotina</taxon>
        <taxon>Dothideomycetes</taxon>
        <taxon>Pleosporomycetidae</taxon>
        <taxon>Pleosporales</taxon>
        <taxon>Massarineae</taxon>
        <taxon>Didymosphaeriaceae</taxon>
        <taxon>Paraphaeosphaeria</taxon>
    </lineage>
</organism>
<dbReference type="Proteomes" id="UP000756921">
    <property type="component" value="Unassembled WGS sequence"/>
</dbReference>
<protein>
    <recommendedName>
        <fullName evidence="4">Peptidase S33 tripeptidyl aminopeptidase-like C-terminal domain-containing protein</fullName>
    </recommendedName>
</protein>
<proteinExistence type="inferred from homology"/>
<evidence type="ECO:0000313" key="5">
    <source>
        <dbReference type="EMBL" id="KAF9741919.1"/>
    </source>
</evidence>
<evidence type="ECO:0000256" key="1">
    <source>
        <dbReference type="ARBA" id="ARBA00010088"/>
    </source>
</evidence>
<dbReference type="Pfam" id="PF08386">
    <property type="entry name" value="Abhydrolase_4"/>
    <property type="match status" value="1"/>
</dbReference>
<evidence type="ECO:0000256" key="3">
    <source>
        <dbReference type="SAM" id="SignalP"/>
    </source>
</evidence>
<keyword evidence="3" id="KW-0732">Signal</keyword>
<feature type="chain" id="PRO_5040502899" description="Peptidase S33 tripeptidyl aminopeptidase-like C-terminal domain-containing protein" evidence="3">
    <location>
        <begin position="21"/>
        <end position="731"/>
    </location>
</feature>
<dbReference type="OrthoDB" id="425534at2759"/>